<accession>A0A917F957</accession>
<reference evidence="2" key="2">
    <citation type="submission" date="2020-09" db="EMBL/GenBank/DDBJ databases">
        <authorList>
            <person name="Sun Q."/>
            <person name="Zhou Y."/>
        </authorList>
    </citation>
    <scope>NUCLEOTIDE SEQUENCE</scope>
    <source>
        <strain evidence="2">CGMCC 1.15254</strain>
    </source>
</reference>
<feature type="signal peptide" evidence="1">
    <location>
        <begin position="1"/>
        <end position="24"/>
    </location>
</feature>
<reference evidence="2" key="1">
    <citation type="journal article" date="2014" name="Int. J. Syst. Evol. Microbiol.">
        <title>Complete genome sequence of Corynebacterium casei LMG S-19264T (=DSM 44701T), isolated from a smear-ripened cheese.</title>
        <authorList>
            <consortium name="US DOE Joint Genome Institute (JGI-PGF)"/>
            <person name="Walter F."/>
            <person name="Albersmeier A."/>
            <person name="Kalinowski J."/>
            <person name="Ruckert C."/>
        </authorList>
    </citation>
    <scope>NUCLEOTIDE SEQUENCE</scope>
    <source>
        <strain evidence="2">CGMCC 1.15254</strain>
    </source>
</reference>
<protein>
    <submittedName>
        <fullName evidence="2">Uncharacterized protein</fullName>
    </submittedName>
</protein>
<dbReference type="Proteomes" id="UP000632498">
    <property type="component" value="Unassembled WGS sequence"/>
</dbReference>
<proteinExistence type="predicted"/>
<organism evidence="2 3">
    <name type="scientific">Terasakiella brassicae</name>
    <dbReference type="NCBI Taxonomy" id="1634917"/>
    <lineage>
        <taxon>Bacteria</taxon>
        <taxon>Pseudomonadati</taxon>
        <taxon>Pseudomonadota</taxon>
        <taxon>Alphaproteobacteria</taxon>
        <taxon>Rhodospirillales</taxon>
        <taxon>Terasakiellaceae</taxon>
        <taxon>Terasakiella</taxon>
    </lineage>
</organism>
<name>A0A917F957_9PROT</name>
<sequence>MRDFLFSLSLISFLLFLSPQIAHGVEVSAQGINKRQALNNALRQAVEMSLGTNLQSNTLVENFQIVRQQILTHTRGFVSSYKILKEDSTAQGMFNITIDATIDEQNIEDSATALATLMKMASHPRVLVAAQDDDFDAISSLSDEFRILSEAVETTLRDDFRFQILDSEAIRLQDRNTYRFTDRKNNLKRAKKSGADFIIFVELLKGQKAPYTLRLESVDVANGRSIDKRETDFAMTDWTRDTQNDRNAIILQAREHIYGPSAQIGATLVDVLQKEVYDDGQDYRISFQRFDPKLIEFLATDLTNLNGYVRHKVTYQKKNALSLSYWSLLKPGALNTEISALLHNRDIPFDFKVRNRQLTYRFNDPMFE</sequence>
<keyword evidence="1" id="KW-0732">Signal</keyword>
<keyword evidence="3" id="KW-1185">Reference proteome</keyword>
<dbReference type="InterPro" id="IPR038180">
    <property type="entry name" value="FlgT_N_sf"/>
</dbReference>
<comment type="caution">
    <text evidence="2">The sequence shown here is derived from an EMBL/GenBank/DDBJ whole genome shotgun (WGS) entry which is preliminary data.</text>
</comment>
<dbReference type="EMBL" id="BMHV01000003">
    <property type="protein sequence ID" value="GGF54797.1"/>
    <property type="molecule type" value="Genomic_DNA"/>
</dbReference>
<evidence type="ECO:0000313" key="3">
    <source>
        <dbReference type="Proteomes" id="UP000632498"/>
    </source>
</evidence>
<dbReference type="AlphaFoldDB" id="A0A917F957"/>
<dbReference type="RefSeq" id="WP_188661182.1">
    <property type="nucleotide sequence ID" value="NZ_BMHV01000003.1"/>
</dbReference>
<gene>
    <name evidence="2" type="ORF">GCM10011332_05240</name>
</gene>
<feature type="chain" id="PRO_5037907995" evidence="1">
    <location>
        <begin position="25"/>
        <end position="368"/>
    </location>
</feature>
<evidence type="ECO:0000313" key="2">
    <source>
        <dbReference type="EMBL" id="GGF54797.1"/>
    </source>
</evidence>
<dbReference type="Gene3D" id="3.30.1660.40">
    <property type="entry name" value="FlgT, N-terminal domain"/>
    <property type="match status" value="1"/>
</dbReference>
<evidence type="ECO:0000256" key="1">
    <source>
        <dbReference type="SAM" id="SignalP"/>
    </source>
</evidence>